<proteinExistence type="predicted"/>
<keyword evidence="2" id="KW-1185">Reference proteome</keyword>
<organism evidence="1 2">
    <name type="scientific">Paramecium octaurelia</name>
    <dbReference type="NCBI Taxonomy" id="43137"/>
    <lineage>
        <taxon>Eukaryota</taxon>
        <taxon>Sar</taxon>
        <taxon>Alveolata</taxon>
        <taxon>Ciliophora</taxon>
        <taxon>Intramacronucleata</taxon>
        <taxon>Oligohymenophorea</taxon>
        <taxon>Peniculida</taxon>
        <taxon>Parameciidae</taxon>
        <taxon>Paramecium</taxon>
    </lineage>
</organism>
<comment type="caution">
    <text evidence="1">The sequence shown here is derived from an EMBL/GenBank/DDBJ whole genome shotgun (WGS) entry which is preliminary data.</text>
</comment>
<dbReference type="AlphaFoldDB" id="A0A8S1W519"/>
<evidence type="ECO:0000313" key="1">
    <source>
        <dbReference type="EMBL" id="CAD8183472.1"/>
    </source>
</evidence>
<accession>A0A8S1W519</accession>
<name>A0A8S1W519_PAROT</name>
<dbReference type="Proteomes" id="UP000683925">
    <property type="component" value="Unassembled WGS sequence"/>
</dbReference>
<protein>
    <submittedName>
        <fullName evidence="1">Uncharacterized protein</fullName>
    </submittedName>
</protein>
<dbReference type="EMBL" id="CAJJDP010000080">
    <property type="protein sequence ID" value="CAD8183472.1"/>
    <property type="molecule type" value="Genomic_DNA"/>
</dbReference>
<evidence type="ECO:0000313" key="2">
    <source>
        <dbReference type="Proteomes" id="UP000683925"/>
    </source>
</evidence>
<reference evidence="1" key="1">
    <citation type="submission" date="2021-01" db="EMBL/GenBank/DDBJ databases">
        <authorList>
            <consortium name="Genoscope - CEA"/>
            <person name="William W."/>
        </authorList>
    </citation>
    <scope>NUCLEOTIDE SEQUENCE</scope>
</reference>
<sequence length="100" mass="11980">MMNNTKKGKFIYGKYSLLKHLSFHSYEQFIQNIITLPSSQTCRQAQFKEELQDQKLIRICVRQDRMGNKLYGYYYSYGLLNKKQQIYMSLTFLDSIQNSQ</sequence>
<gene>
    <name evidence="1" type="ORF">POCTA_138.1.T0810095</name>
</gene>